<feature type="transmembrane region" description="Helical" evidence="1">
    <location>
        <begin position="102"/>
        <end position="120"/>
    </location>
</feature>
<keyword evidence="1" id="KW-1133">Transmembrane helix</keyword>
<keyword evidence="3" id="KW-1185">Reference proteome</keyword>
<reference evidence="2 3" key="1">
    <citation type="journal article" date="2023" name="bioRxiv">
        <title>Genome report: Whole genome sequence and annotation of Penstemon davidsonii.</title>
        <authorList>
            <person name="Ostevik K.L."/>
            <person name="Alabady M."/>
            <person name="Zhang M."/>
            <person name="Rausher M.D."/>
        </authorList>
    </citation>
    <scope>NUCLEOTIDE SEQUENCE [LARGE SCALE GENOMIC DNA]</scope>
    <source>
        <strain evidence="2">DNT005</strain>
        <tissue evidence="2">Whole leaf</tissue>
    </source>
</reference>
<evidence type="ECO:0000313" key="3">
    <source>
        <dbReference type="Proteomes" id="UP001291926"/>
    </source>
</evidence>
<evidence type="ECO:0000256" key="1">
    <source>
        <dbReference type="SAM" id="Phobius"/>
    </source>
</evidence>
<accession>A0ABR0DAM1</accession>
<name>A0ABR0DAM1_9LAMI</name>
<comment type="caution">
    <text evidence="2">The sequence shown here is derived from an EMBL/GenBank/DDBJ whole genome shotgun (WGS) entry which is preliminary data.</text>
</comment>
<keyword evidence="1" id="KW-0472">Membrane</keyword>
<keyword evidence="1" id="KW-0812">Transmembrane</keyword>
<organism evidence="2 3">
    <name type="scientific">Penstemon davidsonii</name>
    <dbReference type="NCBI Taxonomy" id="160366"/>
    <lineage>
        <taxon>Eukaryota</taxon>
        <taxon>Viridiplantae</taxon>
        <taxon>Streptophyta</taxon>
        <taxon>Embryophyta</taxon>
        <taxon>Tracheophyta</taxon>
        <taxon>Spermatophyta</taxon>
        <taxon>Magnoliopsida</taxon>
        <taxon>eudicotyledons</taxon>
        <taxon>Gunneridae</taxon>
        <taxon>Pentapetalae</taxon>
        <taxon>asterids</taxon>
        <taxon>lamiids</taxon>
        <taxon>Lamiales</taxon>
        <taxon>Plantaginaceae</taxon>
        <taxon>Cheloneae</taxon>
        <taxon>Penstemon</taxon>
    </lineage>
</organism>
<feature type="transmembrane region" description="Helical" evidence="1">
    <location>
        <begin position="132"/>
        <end position="149"/>
    </location>
</feature>
<proteinExistence type="predicted"/>
<dbReference type="EMBL" id="JAYDYQ010002533">
    <property type="protein sequence ID" value="KAK4486292.1"/>
    <property type="molecule type" value="Genomic_DNA"/>
</dbReference>
<sequence length="162" mass="17667">MSSRRAAAQISGLLLHRRVFSTTTIALGGISRPPVNISHRNSVLQVRHCSSTQSCNITKEEKTAKLDSDNQGAGKAIVSSYWGVAPPKVTKEDGSPWRWNCFRGVFAIIAFFLLCVIAGFRWHVGRNWLRGFVPLVMGNIFHGVIAAAVDGGAGEAHFFSEN</sequence>
<gene>
    <name evidence="2" type="ORF">RD792_008963</name>
</gene>
<dbReference type="Proteomes" id="UP001291926">
    <property type="component" value="Unassembled WGS sequence"/>
</dbReference>
<evidence type="ECO:0000313" key="2">
    <source>
        <dbReference type="EMBL" id="KAK4486292.1"/>
    </source>
</evidence>
<protein>
    <submittedName>
        <fullName evidence="2">Uncharacterized protein</fullName>
    </submittedName>
</protein>